<dbReference type="AlphaFoldDB" id="A0A167XQI9"/>
<name>A0A167XQI9_9AGAM</name>
<keyword evidence="3" id="KW-1185">Reference proteome</keyword>
<feature type="region of interest" description="Disordered" evidence="1">
    <location>
        <begin position="1"/>
        <end position="33"/>
    </location>
</feature>
<dbReference type="STRING" id="436010.A0A167XQI9"/>
<evidence type="ECO:0000313" key="3">
    <source>
        <dbReference type="Proteomes" id="UP000076532"/>
    </source>
</evidence>
<evidence type="ECO:0000313" key="2">
    <source>
        <dbReference type="EMBL" id="KZP07458.1"/>
    </source>
</evidence>
<dbReference type="OrthoDB" id="5392716at2759"/>
<sequence>MEESESAPSTSTARNPTGKNQYTDCSPKGDGRTQQLLTSYHRRGITNRNTISDLLRQESPSIIMSSTSVGQRLRMLGLFASGATMKGLPETAKRQLVLDEIGKDPLGKLGPRTVKDNIRDETGIHLMRDYIATEMLAHNHTGFDAREPGAKKIHRTPLVSLGPHHEWSGDEHNKLAAIGFPIWALRDVWSLCWLGIWVVPNNQLKNVIAYLYLSLIYELGGFPLQSTTDCGSETTDMYGFANTLRELFAPHLPIDELPAHRFLKSVHNITIERGWLRLRIQWGNNVKVFWAGAGIYNASDPQQYELVQYLWSTLIQQELDTLKERFNNHTVRKDKDKKLPSGTSPWSAYTLHESYGGQNCLQPVDREFVKSVMEDLDGEDLIRFVSVEYAARAADVMEIVGLGKLTFHNVWLVFSAMMPIPYPK</sequence>
<organism evidence="2 3">
    <name type="scientific">Athelia psychrophila</name>
    <dbReference type="NCBI Taxonomy" id="1759441"/>
    <lineage>
        <taxon>Eukaryota</taxon>
        <taxon>Fungi</taxon>
        <taxon>Dikarya</taxon>
        <taxon>Basidiomycota</taxon>
        <taxon>Agaricomycotina</taxon>
        <taxon>Agaricomycetes</taxon>
        <taxon>Agaricomycetidae</taxon>
        <taxon>Atheliales</taxon>
        <taxon>Atheliaceae</taxon>
        <taxon>Athelia</taxon>
    </lineage>
</organism>
<gene>
    <name evidence="2" type="ORF">FIBSPDRAFT_762875</name>
</gene>
<evidence type="ECO:0008006" key="4">
    <source>
        <dbReference type="Google" id="ProtNLM"/>
    </source>
</evidence>
<proteinExistence type="predicted"/>
<feature type="compositionally biased region" description="Low complexity" evidence="1">
    <location>
        <begin position="1"/>
        <end position="13"/>
    </location>
</feature>
<dbReference type="PANTHER" id="PTHR46177">
    <property type="entry name" value="INTEGRASE CATALYTIC DOMAIN-CONTAINING PROTEIN"/>
    <property type="match status" value="1"/>
</dbReference>
<accession>A0A167XQI9</accession>
<protein>
    <recommendedName>
        <fullName evidence="4">Integrase catalytic domain-containing protein</fullName>
    </recommendedName>
</protein>
<evidence type="ECO:0000256" key="1">
    <source>
        <dbReference type="SAM" id="MobiDB-lite"/>
    </source>
</evidence>
<feature type="compositionally biased region" description="Polar residues" evidence="1">
    <location>
        <begin position="14"/>
        <end position="24"/>
    </location>
</feature>
<dbReference type="PANTHER" id="PTHR46177:SF1">
    <property type="entry name" value="INTEGRASE CATALYTIC DOMAIN-CONTAINING PROTEIN"/>
    <property type="match status" value="1"/>
</dbReference>
<dbReference type="EMBL" id="KV417750">
    <property type="protein sequence ID" value="KZP07458.1"/>
    <property type="molecule type" value="Genomic_DNA"/>
</dbReference>
<reference evidence="2 3" key="1">
    <citation type="journal article" date="2016" name="Mol. Biol. Evol.">
        <title>Comparative Genomics of Early-Diverging Mushroom-Forming Fungi Provides Insights into the Origins of Lignocellulose Decay Capabilities.</title>
        <authorList>
            <person name="Nagy L.G."/>
            <person name="Riley R."/>
            <person name="Tritt A."/>
            <person name="Adam C."/>
            <person name="Daum C."/>
            <person name="Floudas D."/>
            <person name="Sun H."/>
            <person name="Yadav J.S."/>
            <person name="Pangilinan J."/>
            <person name="Larsson K.H."/>
            <person name="Matsuura K."/>
            <person name="Barry K."/>
            <person name="Labutti K."/>
            <person name="Kuo R."/>
            <person name="Ohm R.A."/>
            <person name="Bhattacharya S.S."/>
            <person name="Shirouzu T."/>
            <person name="Yoshinaga Y."/>
            <person name="Martin F.M."/>
            <person name="Grigoriev I.V."/>
            <person name="Hibbett D.S."/>
        </authorList>
    </citation>
    <scope>NUCLEOTIDE SEQUENCE [LARGE SCALE GENOMIC DNA]</scope>
    <source>
        <strain evidence="2 3">CBS 109695</strain>
    </source>
</reference>
<dbReference type="Proteomes" id="UP000076532">
    <property type="component" value="Unassembled WGS sequence"/>
</dbReference>